<dbReference type="KEGG" id="apln:108744060"/>
<feature type="compositionally biased region" description="Low complexity" evidence="2">
    <location>
        <begin position="371"/>
        <end position="383"/>
    </location>
</feature>
<gene>
    <name evidence="4" type="primary">LOC108744060</name>
</gene>
<feature type="compositionally biased region" description="Basic residues" evidence="2">
    <location>
        <begin position="384"/>
        <end position="395"/>
    </location>
</feature>
<feature type="compositionally biased region" description="Low complexity" evidence="2">
    <location>
        <begin position="28"/>
        <end position="37"/>
    </location>
</feature>
<dbReference type="OrthoDB" id="6592428at2759"/>
<evidence type="ECO:0000313" key="4">
    <source>
        <dbReference type="RefSeq" id="XP_025829580.1"/>
    </source>
</evidence>
<accession>A0A7F5QWR3</accession>
<organism evidence="3 4">
    <name type="scientific">Agrilus planipennis</name>
    <name type="common">Emerald ash borer</name>
    <name type="synonym">Agrilus marcopoli</name>
    <dbReference type="NCBI Taxonomy" id="224129"/>
    <lineage>
        <taxon>Eukaryota</taxon>
        <taxon>Metazoa</taxon>
        <taxon>Ecdysozoa</taxon>
        <taxon>Arthropoda</taxon>
        <taxon>Hexapoda</taxon>
        <taxon>Insecta</taxon>
        <taxon>Pterygota</taxon>
        <taxon>Neoptera</taxon>
        <taxon>Endopterygota</taxon>
        <taxon>Coleoptera</taxon>
        <taxon>Polyphaga</taxon>
        <taxon>Elateriformia</taxon>
        <taxon>Buprestoidea</taxon>
        <taxon>Buprestidae</taxon>
        <taxon>Agrilinae</taxon>
        <taxon>Agrilus</taxon>
    </lineage>
</organism>
<evidence type="ECO:0000313" key="3">
    <source>
        <dbReference type="Proteomes" id="UP000192223"/>
    </source>
</evidence>
<feature type="region of interest" description="Disordered" evidence="2">
    <location>
        <begin position="368"/>
        <end position="431"/>
    </location>
</feature>
<proteinExistence type="predicted"/>
<protein>
    <submittedName>
        <fullName evidence="4">Uncharacterized protein LOC108744060</fullName>
    </submittedName>
</protein>
<feature type="region of interest" description="Disordered" evidence="2">
    <location>
        <begin position="1"/>
        <end position="53"/>
    </location>
</feature>
<dbReference type="Proteomes" id="UP000192223">
    <property type="component" value="Unplaced"/>
</dbReference>
<dbReference type="RefSeq" id="XP_025829580.1">
    <property type="nucleotide sequence ID" value="XM_025973795.1"/>
</dbReference>
<keyword evidence="1" id="KW-0175">Coiled coil</keyword>
<dbReference type="GeneID" id="108744060"/>
<feature type="compositionally biased region" description="Basic and acidic residues" evidence="2">
    <location>
        <begin position="321"/>
        <end position="332"/>
    </location>
</feature>
<feature type="compositionally biased region" description="Basic residues" evidence="2">
    <location>
        <begin position="333"/>
        <end position="343"/>
    </location>
</feature>
<keyword evidence="3" id="KW-1185">Reference proteome</keyword>
<dbReference type="AlphaFoldDB" id="A0A7F5QWR3"/>
<feature type="coiled-coil region" evidence="1">
    <location>
        <begin position="236"/>
        <end position="306"/>
    </location>
</feature>
<name>A0A7F5QWR3_AGRPL</name>
<dbReference type="InParanoid" id="A0A7F5QWR3"/>
<sequence length="431" mass="49385">MACKPKKVDKRPPPPAVRKKPQYGASGTSTTKVQTKKSVCEKKAAAPPAAPKEFELPPLSIPLKVKELTQGQKELIEWRKKTARRVVPEGEDMKKIAEIIKTTKGQNITVQEFVGLISPYTGDKGNFLRTVMDAELASFRRMAKKVYETMTQDVSDVLANEQIQLMSGYKEKHTQYSDKMMRSIDEIFYHVPDFDFERYFRDPGYLALVLPIPEEKLSESDDEEENIRKQEAFHRMEWLRAEGERLQNENRRLQKRLREVKNLQKSELEKAAETEQEVERRRCELVNEETQLKDRLDDLNQTLEKTVICGETVAMNMDKEKRKCTQGKADKSRRPKTAVRKKPPWNVTAAREVDLESAETLVSGDKAKIPLSGSVSSQASLASVKKKKTAVKKKKWDFSRPKVPQETSPFHYSPPRTPPSECPKPGFSGWF</sequence>
<evidence type="ECO:0000256" key="2">
    <source>
        <dbReference type="SAM" id="MobiDB-lite"/>
    </source>
</evidence>
<feature type="region of interest" description="Disordered" evidence="2">
    <location>
        <begin position="321"/>
        <end position="344"/>
    </location>
</feature>
<reference evidence="4" key="1">
    <citation type="submission" date="2025-08" db="UniProtKB">
        <authorList>
            <consortium name="RefSeq"/>
        </authorList>
    </citation>
    <scope>IDENTIFICATION</scope>
    <source>
        <tissue evidence="4">Entire body</tissue>
    </source>
</reference>
<evidence type="ECO:0000256" key="1">
    <source>
        <dbReference type="SAM" id="Coils"/>
    </source>
</evidence>